<dbReference type="InterPro" id="IPR036156">
    <property type="entry name" value="Beta-gal/glucu_dom_sf"/>
</dbReference>
<evidence type="ECO:0000259" key="7">
    <source>
        <dbReference type="Pfam" id="PF02836"/>
    </source>
</evidence>
<dbReference type="Proteomes" id="UP000017842">
    <property type="component" value="Unassembled WGS sequence"/>
</dbReference>
<keyword evidence="4 9" id="KW-0378">Hydrolase</keyword>
<dbReference type="AlphaFoldDB" id="V5B9P4"/>
<evidence type="ECO:0000313" key="10">
    <source>
        <dbReference type="Proteomes" id="UP000017842"/>
    </source>
</evidence>
<accession>V5B9P4</accession>
<dbReference type="Gene3D" id="2.60.40.10">
    <property type="entry name" value="Immunoglobulins"/>
    <property type="match status" value="1"/>
</dbReference>
<dbReference type="FunFam" id="3.20.20.80:FF:000080">
    <property type="entry name" value="Beta-glucuronidase UidA"/>
    <property type="match status" value="1"/>
</dbReference>
<dbReference type="Pfam" id="PF02837">
    <property type="entry name" value="Glyco_hydro_2_N"/>
    <property type="match status" value="1"/>
</dbReference>
<dbReference type="InterPro" id="IPR006101">
    <property type="entry name" value="Glyco_hydro_2"/>
</dbReference>
<feature type="domain" description="Glycosyl hydrolases family 2 sugar binding" evidence="8">
    <location>
        <begin position="15"/>
        <end position="178"/>
    </location>
</feature>
<feature type="domain" description="Glycoside hydrolase family 2 catalytic" evidence="7">
    <location>
        <begin position="274"/>
        <end position="585"/>
    </location>
</feature>
<evidence type="ECO:0000256" key="2">
    <source>
        <dbReference type="ARBA" id="ARBA00012761"/>
    </source>
</evidence>
<dbReference type="SUPFAM" id="SSF51445">
    <property type="entry name" value="(Trans)glycosidases"/>
    <property type="match status" value="1"/>
</dbReference>
<keyword evidence="5 9" id="KW-0326">Glycosidase</keyword>
<organism evidence="9 10">
    <name type="scientific">Methyloglobulus morosus KoM1</name>
    <dbReference type="NCBI Taxonomy" id="1116472"/>
    <lineage>
        <taxon>Bacteria</taxon>
        <taxon>Pseudomonadati</taxon>
        <taxon>Pseudomonadota</taxon>
        <taxon>Gammaproteobacteria</taxon>
        <taxon>Methylococcales</taxon>
        <taxon>Methylococcaceae</taxon>
        <taxon>Methyloglobulus</taxon>
    </lineage>
</organism>
<dbReference type="PATRIC" id="fig|1116472.3.peg.3325"/>
<dbReference type="NCBIfam" id="NF007538">
    <property type="entry name" value="PRK10150.1"/>
    <property type="match status" value="1"/>
</dbReference>
<comment type="similarity">
    <text evidence="1">Belongs to the glycosyl hydrolase 2 family.</text>
</comment>
<dbReference type="InterPro" id="IPR006103">
    <property type="entry name" value="Glyco_hydro_2_cat"/>
</dbReference>
<gene>
    <name evidence="9" type="primary">uidA</name>
    <name evidence="9" type="ORF">MGMO_126c00390</name>
</gene>
<feature type="domain" description="Glycoside hydrolase family 2 immunoglobulin-like beta-sandwich" evidence="6">
    <location>
        <begin position="180"/>
        <end position="272"/>
    </location>
</feature>
<keyword evidence="10" id="KW-1185">Reference proteome</keyword>
<evidence type="ECO:0000256" key="3">
    <source>
        <dbReference type="ARBA" id="ARBA00016205"/>
    </source>
</evidence>
<dbReference type="STRING" id="1116472.MGMO_126c00390"/>
<evidence type="ECO:0000259" key="6">
    <source>
        <dbReference type="Pfam" id="PF00703"/>
    </source>
</evidence>
<dbReference type="InterPro" id="IPR006102">
    <property type="entry name" value="Ig-like_GH2"/>
</dbReference>
<comment type="caution">
    <text evidence="9">The sequence shown here is derived from an EMBL/GenBank/DDBJ whole genome shotgun (WGS) entry which is preliminary data.</text>
</comment>
<dbReference type="InterPro" id="IPR013783">
    <property type="entry name" value="Ig-like_fold"/>
</dbReference>
<dbReference type="SUPFAM" id="SSF49303">
    <property type="entry name" value="beta-Galactosidase/glucuronidase domain"/>
    <property type="match status" value="1"/>
</dbReference>
<dbReference type="OrthoDB" id="9758603at2"/>
<name>V5B9P4_9GAMM</name>
<dbReference type="RefSeq" id="WP_023495964.1">
    <property type="nucleotide sequence ID" value="NZ_AYLO01000118.1"/>
</dbReference>
<dbReference type="EC" id="3.2.1.31" evidence="2"/>
<dbReference type="GO" id="GO:0005975">
    <property type="term" value="P:carbohydrate metabolic process"/>
    <property type="evidence" value="ECO:0007669"/>
    <property type="project" value="InterPro"/>
</dbReference>
<dbReference type="GO" id="GO:0019391">
    <property type="term" value="P:glucuronoside catabolic process"/>
    <property type="evidence" value="ECO:0007669"/>
    <property type="project" value="TreeGrafter"/>
</dbReference>
<dbReference type="GO" id="GO:0030246">
    <property type="term" value="F:carbohydrate binding"/>
    <property type="evidence" value="ECO:0007669"/>
    <property type="project" value="TreeGrafter"/>
</dbReference>
<dbReference type="eggNOG" id="COG3250">
    <property type="taxonomic scope" value="Bacteria"/>
</dbReference>
<evidence type="ECO:0000256" key="4">
    <source>
        <dbReference type="ARBA" id="ARBA00022801"/>
    </source>
</evidence>
<dbReference type="PANTHER" id="PTHR10066:SF67">
    <property type="entry name" value="BETA-GLUCURONIDASE"/>
    <property type="match status" value="1"/>
</dbReference>
<evidence type="ECO:0000313" key="9">
    <source>
        <dbReference type="EMBL" id="ESS69995.1"/>
    </source>
</evidence>
<evidence type="ECO:0000256" key="1">
    <source>
        <dbReference type="ARBA" id="ARBA00007401"/>
    </source>
</evidence>
<dbReference type="PANTHER" id="PTHR10066">
    <property type="entry name" value="BETA-GLUCURONIDASE"/>
    <property type="match status" value="1"/>
</dbReference>
<dbReference type="Gene3D" id="3.20.20.80">
    <property type="entry name" value="Glycosidases"/>
    <property type="match status" value="1"/>
</dbReference>
<dbReference type="SUPFAM" id="SSF49785">
    <property type="entry name" value="Galactose-binding domain-like"/>
    <property type="match status" value="1"/>
</dbReference>
<sequence>MLYPQQNLARNKFDLSGIWDFRIDPDLVGEQQGWQNGVVNPRPIAVPGSWNEQYEDIYNYLGLAWYIKSTYIPQSWRGQRVFLRVGSACYFGTVYINGVKMGSHEGGHLPFAFEITDQIRWETENIVAISVENELKPTRVPSGNMSTPLLPVASFPHTTYDFFPFAGIHRLVVLYSVPQTYIDDVTVVTDIDGVNGIIKVNVRLNSAVSAQGDLQLKGGDATIVAKLNFLDGLAEMQLTVANAKFWSDKMPYLYDLVIQAGQDHYTLKVGIRTIRVQDNQILLNGKPVKLNGYGRHEDFIASGKGLNLPLLVKDYQLMRWTGANSYRTSHYPYSEEEMQLADREGFLIIDEIPAVSLQFEDDDNIAIRQRICLQQVDELIARDKNHPSVIMWCVANEPMTPRLNLTASEILTEPAVEKGKGFLERLMHRARELDPTRLVTLVTLGGTPSSWVEQCDVICMNRYWGWYVLGGEMDKALAALEQELDAAWDTWRKPVILTEFGADTLAGMHGHPNVMWTEEYQAEYIRGHLRVAGEKDYIAGMQVWNFADFAAVQSIMRVGGINMKGVFTRGRTPKMAAHVLREFWAR</sequence>
<evidence type="ECO:0000256" key="5">
    <source>
        <dbReference type="ARBA" id="ARBA00023295"/>
    </source>
</evidence>
<dbReference type="InterPro" id="IPR008979">
    <property type="entry name" value="Galactose-bd-like_sf"/>
</dbReference>
<evidence type="ECO:0000259" key="8">
    <source>
        <dbReference type="Pfam" id="PF02837"/>
    </source>
</evidence>
<reference evidence="9 10" key="1">
    <citation type="journal article" date="2013" name="Genome Announc.">
        <title>Draft Genome Sequence of the Methanotrophic Gammaproteobacterium Methyloglobulus morosus DSM 22980 Strain KoM1.</title>
        <authorList>
            <person name="Poehlein A."/>
            <person name="Deutzmann J.S."/>
            <person name="Daniel R."/>
            <person name="Simeonova D.D."/>
        </authorList>
    </citation>
    <scope>NUCLEOTIDE SEQUENCE [LARGE SCALE GENOMIC DNA]</scope>
    <source>
        <strain evidence="9 10">KoM1</strain>
    </source>
</reference>
<protein>
    <recommendedName>
        <fullName evidence="3">Beta-glucuronidase</fullName>
        <ecNumber evidence="2">3.2.1.31</ecNumber>
    </recommendedName>
</protein>
<dbReference type="Gene3D" id="2.60.120.260">
    <property type="entry name" value="Galactose-binding domain-like"/>
    <property type="match status" value="1"/>
</dbReference>
<dbReference type="InterPro" id="IPR017853">
    <property type="entry name" value="GH"/>
</dbReference>
<dbReference type="EMBL" id="AYLO01000118">
    <property type="protein sequence ID" value="ESS69995.1"/>
    <property type="molecule type" value="Genomic_DNA"/>
</dbReference>
<dbReference type="PRINTS" id="PR00132">
    <property type="entry name" value="GLHYDRLASE2"/>
</dbReference>
<proteinExistence type="inferred from homology"/>
<dbReference type="Pfam" id="PF00703">
    <property type="entry name" value="Glyco_hydro_2"/>
    <property type="match status" value="1"/>
</dbReference>
<dbReference type="InterPro" id="IPR006104">
    <property type="entry name" value="Glyco_hydro_2_N"/>
</dbReference>
<dbReference type="Pfam" id="PF02836">
    <property type="entry name" value="Glyco_hydro_2_C"/>
    <property type="match status" value="1"/>
</dbReference>
<dbReference type="GO" id="GO:0004566">
    <property type="term" value="F:beta-glucuronidase activity"/>
    <property type="evidence" value="ECO:0007669"/>
    <property type="project" value="UniProtKB-EC"/>
</dbReference>